<keyword evidence="2" id="KW-1185">Reference proteome</keyword>
<dbReference type="SFLD" id="SFLDS00003">
    <property type="entry name" value="Haloacid_Dehalogenase"/>
    <property type="match status" value="1"/>
</dbReference>
<evidence type="ECO:0000313" key="1">
    <source>
        <dbReference type="EMBL" id="SFQ72029.1"/>
    </source>
</evidence>
<dbReference type="Gene3D" id="3.30.1240.10">
    <property type="match status" value="1"/>
</dbReference>
<dbReference type="InterPro" id="IPR036412">
    <property type="entry name" value="HAD-like_sf"/>
</dbReference>
<dbReference type="PANTHER" id="PTHR10000">
    <property type="entry name" value="PHOSPHOSERINE PHOSPHATASE"/>
    <property type="match status" value="1"/>
</dbReference>
<dbReference type="Pfam" id="PF08282">
    <property type="entry name" value="Hydrolase_3"/>
    <property type="match status" value="1"/>
</dbReference>
<evidence type="ECO:0000313" key="2">
    <source>
        <dbReference type="Proteomes" id="UP000182762"/>
    </source>
</evidence>
<dbReference type="SFLD" id="SFLDG01140">
    <property type="entry name" value="C2.B:_Phosphomannomutase_and_P"/>
    <property type="match status" value="1"/>
</dbReference>
<dbReference type="InterPro" id="IPR006379">
    <property type="entry name" value="HAD-SF_hydro_IIB"/>
</dbReference>
<dbReference type="InterPro" id="IPR023214">
    <property type="entry name" value="HAD_sf"/>
</dbReference>
<reference evidence="1 2" key="1">
    <citation type="submission" date="2016-10" db="EMBL/GenBank/DDBJ databases">
        <authorList>
            <person name="Varghese N."/>
            <person name="Submissions S."/>
        </authorList>
    </citation>
    <scope>NUCLEOTIDE SEQUENCE [LARGE SCALE GENOMIC DNA]</scope>
    <source>
        <strain evidence="1 2">DSM 13796</strain>
    </source>
</reference>
<dbReference type="NCBIfam" id="TIGR00099">
    <property type="entry name" value="Cof-subfamily"/>
    <property type="match status" value="1"/>
</dbReference>
<dbReference type="PROSITE" id="PS01228">
    <property type="entry name" value="COF_1"/>
    <property type="match status" value="1"/>
</dbReference>
<comment type="caution">
    <text evidence="1">The sequence shown here is derived from an EMBL/GenBank/DDBJ whole genome shotgun (WGS) entry which is preliminary data.</text>
</comment>
<evidence type="ECO:0008006" key="3">
    <source>
        <dbReference type="Google" id="ProtNLM"/>
    </source>
</evidence>
<dbReference type="SUPFAM" id="SSF56784">
    <property type="entry name" value="HAD-like"/>
    <property type="match status" value="1"/>
</dbReference>
<dbReference type="SFLD" id="SFLDG01144">
    <property type="entry name" value="C2.B.4:_PGP_Like"/>
    <property type="match status" value="1"/>
</dbReference>
<dbReference type="Proteomes" id="UP000182762">
    <property type="component" value="Unassembled WGS sequence"/>
</dbReference>
<proteinExistence type="predicted"/>
<protein>
    <recommendedName>
        <fullName evidence="3">Phosphatase</fullName>
    </recommendedName>
</protein>
<dbReference type="CDD" id="cd07516">
    <property type="entry name" value="HAD_Pase"/>
    <property type="match status" value="1"/>
</dbReference>
<dbReference type="EMBL" id="FOXX01000007">
    <property type="protein sequence ID" value="SFQ72029.1"/>
    <property type="molecule type" value="Genomic_DNA"/>
</dbReference>
<dbReference type="PANTHER" id="PTHR10000:SF23">
    <property type="entry name" value="5-AMINO-6-(5-PHOSPHO-D-RIBITYLAMINO)URACIL PHOSPHATASE YITU"/>
    <property type="match status" value="1"/>
</dbReference>
<dbReference type="InterPro" id="IPR000150">
    <property type="entry name" value="Cof"/>
</dbReference>
<sequence>MPEKHLIALDLDGTLLTDKKEITPYTKRVIASVREQGHIVMIATGRPYRSSTMYYKELDLTTPIVNFNGALVHHPQDGTFGTYHSPMNHKTIHEIVEAMEQYEVTNILAEVMDDMYVHYDDRQLTDVLALGHPKVTRGDLRKFLREDPTSILIHANQSQVDDIRSHLSDVHAEVIEHRRWGAPFHIIEIVKKGINKAVGLKRVAEHYNIPTQHIIAFGDEDNDFEMIKFAGVGVAMGNAIPSLKEIANTSTLTNEEEGIAHFLIDHLKL</sequence>
<organism evidence="1 2">
    <name type="scientific">Priestia endophytica DSM 13796</name>
    <dbReference type="NCBI Taxonomy" id="1121089"/>
    <lineage>
        <taxon>Bacteria</taxon>
        <taxon>Bacillati</taxon>
        <taxon>Bacillota</taxon>
        <taxon>Bacilli</taxon>
        <taxon>Bacillales</taxon>
        <taxon>Bacillaceae</taxon>
        <taxon>Priestia</taxon>
    </lineage>
</organism>
<gene>
    <name evidence="1" type="ORF">SAMN02745910_02990</name>
</gene>
<dbReference type="GeneID" id="93711614"/>
<dbReference type="Gene3D" id="3.40.50.1000">
    <property type="entry name" value="HAD superfamily/HAD-like"/>
    <property type="match status" value="1"/>
</dbReference>
<name>A0A1I6ATN4_9BACI</name>
<dbReference type="NCBIfam" id="TIGR01484">
    <property type="entry name" value="HAD-SF-IIB"/>
    <property type="match status" value="1"/>
</dbReference>
<dbReference type="RefSeq" id="WP_061803282.1">
    <property type="nucleotide sequence ID" value="NZ_FOXX01000007.1"/>
</dbReference>
<accession>A0A1I6ATN4</accession>